<evidence type="ECO:0000259" key="2">
    <source>
        <dbReference type="Pfam" id="PF01345"/>
    </source>
</evidence>
<feature type="domain" description="DUF11" evidence="2">
    <location>
        <begin position="42"/>
        <end position="148"/>
    </location>
</feature>
<dbReference type="InterPro" id="IPR047589">
    <property type="entry name" value="DUF11_rpt"/>
</dbReference>
<dbReference type="HOGENOM" id="CLU_668636_0_0_0"/>
<protein>
    <submittedName>
        <fullName evidence="3">Conserved repeat domain</fullName>
    </submittedName>
</protein>
<evidence type="ECO:0000256" key="1">
    <source>
        <dbReference type="SAM" id="Phobius"/>
    </source>
</evidence>
<dbReference type="InParanoid" id="A9B7A0"/>
<sequence length="411" mass="43113">MMLRSRMLGLLLAITTALFLLVVGVLFFGGSVRPAAAQSNGLRVEKTLLKSSNVVMVGETLTFAITITNNWHTTVITLPVVDTYDRSVLGYINATPAEDSHNASTGVINWDNILETTGPLAPGEQVVILVRFTAEHPSPRVVNHAATHDAYDSLGNLVGDGEAEHDNEAVGGQTPLEKTLDAGILPQAGQRITFTIRVQNAGLVDVVRLPLEDTFDPTALQFISSEPMPDTIEPGRLTWANVLTPPRPMRLPPNEFISITTVFTALKGIEETTNSARVVGAGDSFGNDLAPAADDVPIRIIGAPGTPTPTRTPRPTPNATAINQVTATIAVSATEVVITTPTVAISSTATIEAIATLTPEQGTGSTTTPTVIPAVLPDTSAAPAPQSNWLVGAAILAILLLGIGLTQRSRG</sequence>
<accession>A9B7A0</accession>
<dbReference type="STRING" id="316274.Haur_3747"/>
<dbReference type="AlphaFoldDB" id="A9B7A0"/>
<dbReference type="KEGG" id="hau:Haur_3747"/>
<dbReference type="Proteomes" id="UP000000787">
    <property type="component" value="Chromosome"/>
</dbReference>
<gene>
    <name evidence="3" type="ordered locus">Haur_3747</name>
</gene>
<organism evidence="3 4">
    <name type="scientific">Herpetosiphon aurantiacus (strain ATCC 23779 / DSM 785 / 114-95)</name>
    <dbReference type="NCBI Taxonomy" id="316274"/>
    <lineage>
        <taxon>Bacteria</taxon>
        <taxon>Bacillati</taxon>
        <taxon>Chloroflexota</taxon>
        <taxon>Chloroflexia</taxon>
        <taxon>Herpetosiphonales</taxon>
        <taxon>Herpetosiphonaceae</taxon>
        <taxon>Herpetosiphon</taxon>
    </lineage>
</organism>
<keyword evidence="4" id="KW-1185">Reference proteome</keyword>
<keyword evidence="1" id="KW-0812">Transmembrane</keyword>
<evidence type="ECO:0000313" key="4">
    <source>
        <dbReference type="Proteomes" id="UP000000787"/>
    </source>
</evidence>
<proteinExistence type="predicted"/>
<dbReference type="BioCyc" id="HAUR316274:GHYA-3789-MONOMER"/>
<feature type="transmembrane region" description="Helical" evidence="1">
    <location>
        <begin position="389"/>
        <end position="406"/>
    </location>
</feature>
<name>A9B7A0_HERA2</name>
<evidence type="ECO:0000313" key="3">
    <source>
        <dbReference type="EMBL" id="ABX06383.1"/>
    </source>
</evidence>
<keyword evidence="1" id="KW-0472">Membrane</keyword>
<reference evidence="3 4" key="1">
    <citation type="journal article" date="2011" name="Stand. Genomic Sci.">
        <title>Complete genome sequence of the filamentous gliding predatory bacterium Herpetosiphon aurantiacus type strain (114-95(T)).</title>
        <authorList>
            <person name="Kiss H."/>
            <person name="Nett M."/>
            <person name="Domin N."/>
            <person name="Martin K."/>
            <person name="Maresca J.A."/>
            <person name="Copeland A."/>
            <person name="Lapidus A."/>
            <person name="Lucas S."/>
            <person name="Berry K.W."/>
            <person name="Glavina Del Rio T."/>
            <person name="Dalin E."/>
            <person name="Tice H."/>
            <person name="Pitluck S."/>
            <person name="Richardson P."/>
            <person name="Bruce D."/>
            <person name="Goodwin L."/>
            <person name="Han C."/>
            <person name="Detter J.C."/>
            <person name="Schmutz J."/>
            <person name="Brettin T."/>
            <person name="Land M."/>
            <person name="Hauser L."/>
            <person name="Kyrpides N.C."/>
            <person name="Ivanova N."/>
            <person name="Goker M."/>
            <person name="Woyke T."/>
            <person name="Klenk H.P."/>
            <person name="Bryant D.A."/>
        </authorList>
    </citation>
    <scope>NUCLEOTIDE SEQUENCE [LARGE SCALE GENOMIC DNA]</scope>
    <source>
        <strain evidence="4">ATCC 23779 / DSM 785 / 114-95</strain>
    </source>
</reference>
<dbReference type="eggNOG" id="ENOG5030SPS">
    <property type="taxonomic scope" value="Bacteria"/>
</dbReference>
<dbReference type="NCBIfam" id="TIGR01451">
    <property type="entry name" value="B_ant_repeat"/>
    <property type="match status" value="1"/>
</dbReference>
<dbReference type="EMBL" id="CP000875">
    <property type="protein sequence ID" value="ABX06383.1"/>
    <property type="molecule type" value="Genomic_DNA"/>
</dbReference>
<keyword evidence="1" id="KW-1133">Transmembrane helix</keyword>
<dbReference type="InterPro" id="IPR001434">
    <property type="entry name" value="OmcB-like_DUF11"/>
</dbReference>
<dbReference type="Pfam" id="PF01345">
    <property type="entry name" value="DUF11"/>
    <property type="match status" value="1"/>
</dbReference>